<protein>
    <submittedName>
        <fullName evidence="2">Uncharacterized protein</fullName>
    </submittedName>
</protein>
<name>A0A090QK09_9FLAO</name>
<dbReference type="EMBL" id="BBML01000001">
    <property type="protein sequence ID" value="GAK95866.1"/>
    <property type="molecule type" value="Genomic_DNA"/>
</dbReference>
<gene>
    <name evidence="2" type="ORF">JCM19294_2648</name>
</gene>
<dbReference type="STRING" id="319236.BST91_11470"/>
<reference evidence="2" key="1">
    <citation type="journal article" date="2014" name="Genome Announc.">
        <title>Draft Genome Sequences of Marine Flavobacterium Nonlabens Strains NR17, NR24, NR27, NR32, NR33, and Ara13.</title>
        <authorList>
            <person name="Nakanishi M."/>
            <person name="Meirelles P."/>
            <person name="Suzuki R."/>
            <person name="Takatani N."/>
            <person name="Mino S."/>
            <person name="Suda W."/>
            <person name="Oshima K."/>
            <person name="Hattori M."/>
            <person name="Ohkuma M."/>
            <person name="Hosokawa M."/>
            <person name="Miyashita K."/>
            <person name="Thompson F.L."/>
            <person name="Niwa A."/>
            <person name="Sawabe T."/>
            <person name="Sawabe T."/>
        </authorList>
    </citation>
    <scope>NUCLEOTIDE SEQUENCE [LARGE SCALE GENOMIC DNA]</scope>
    <source>
        <strain evidence="2">JCM 19294</strain>
    </source>
</reference>
<feature type="transmembrane region" description="Helical" evidence="1">
    <location>
        <begin position="111"/>
        <end position="131"/>
    </location>
</feature>
<dbReference type="AlphaFoldDB" id="A0A090QK09"/>
<comment type="caution">
    <text evidence="2">The sequence shown here is derived from an EMBL/GenBank/DDBJ whole genome shotgun (WGS) entry which is preliminary data.</text>
</comment>
<sequence>MLFKELFLLLFTGSPINRKSSFNLSDKTISDHINSLCSQNESFKKMFTTHQPFTGFIHGYYGREFTLRPKSSVFKKNSLGDYVFALGRIEPVHDYKSIVQVSYHRTRKIRVSFYAISTFFLLLLVYCAVNFEIDDTFVYLVLALIGLYVFFLLVLLVGIYKQVTYIKKHLMNGLDKIN</sequence>
<dbReference type="Proteomes" id="UP000029221">
    <property type="component" value="Unassembled WGS sequence"/>
</dbReference>
<keyword evidence="3" id="KW-1185">Reference proteome</keyword>
<accession>A0A090QK09</accession>
<keyword evidence="1" id="KW-1133">Transmembrane helix</keyword>
<keyword evidence="1" id="KW-0472">Membrane</keyword>
<proteinExistence type="predicted"/>
<evidence type="ECO:0000313" key="2">
    <source>
        <dbReference type="EMBL" id="GAK95866.1"/>
    </source>
</evidence>
<keyword evidence="1" id="KW-0812">Transmembrane</keyword>
<evidence type="ECO:0000256" key="1">
    <source>
        <dbReference type="SAM" id="Phobius"/>
    </source>
</evidence>
<evidence type="ECO:0000313" key="3">
    <source>
        <dbReference type="Proteomes" id="UP000029221"/>
    </source>
</evidence>
<dbReference type="RefSeq" id="WP_042276660.1">
    <property type="nucleotide sequence ID" value="NZ_BBML01000001.1"/>
</dbReference>
<organism evidence="2 3">
    <name type="scientific">Nonlabens tegetincola</name>
    <dbReference type="NCBI Taxonomy" id="323273"/>
    <lineage>
        <taxon>Bacteria</taxon>
        <taxon>Pseudomonadati</taxon>
        <taxon>Bacteroidota</taxon>
        <taxon>Flavobacteriia</taxon>
        <taxon>Flavobacteriales</taxon>
        <taxon>Flavobacteriaceae</taxon>
        <taxon>Nonlabens</taxon>
    </lineage>
</organism>
<feature type="transmembrane region" description="Helical" evidence="1">
    <location>
        <begin position="137"/>
        <end position="160"/>
    </location>
</feature>